<dbReference type="EMBL" id="JAMKPW020000022">
    <property type="protein sequence ID" value="KAK8206631.1"/>
    <property type="molecule type" value="Genomic_DNA"/>
</dbReference>
<evidence type="ECO:0000313" key="2">
    <source>
        <dbReference type="Proteomes" id="UP001320706"/>
    </source>
</evidence>
<evidence type="ECO:0000313" key="1">
    <source>
        <dbReference type="EMBL" id="KAK8206631.1"/>
    </source>
</evidence>
<name>A0ACC3SD01_9PEZI</name>
<reference evidence="1" key="1">
    <citation type="submission" date="2024-02" db="EMBL/GenBank/DDBJ databases">
        <title>Metagenome Assembled Genome of Zalaria obscura JY119.</title>
        <authorList>
            <person name="Vighnesh L."/>
            <person name="Jagadeeshwari U."/>
            <person name="Venkata Ramana C."/>
            <person name="Sasikala C."/>
        </authorList>
    </citation>
    <scope>NUCLEOTIDE SEQUENCE</scope>
    <source>
        <strain evidence="1">JY119</strain>
    </source>
</reference>
<comment type="caution">
    <text evidence="1">The sequence shown here is derived from an EMBL/GenBank/DDBJ whole genome shotgun (WGS) entry which is preliminary data.</text>
</comment>
<organism evidence="1 2">
    <name type="scientific">Zalaria obscura</name>
    <dbReference type="NCBI Taxonomy" id="2024903"/>
    <lineage>
        <taxon>Eukaryota</taxon>
        <taxon>Fungi</taxon>
        <taxon>Dikarya</taxon>
        <taxon>Ascomycota</taxon>
        <taxon>Pezizomycotina</taxon>
        <taxon>Dothideomycetes</taxon>
        <taxon>Dothideomycetidae</taxon>
        <taxon>Dothideales</taxon>
        <taxon>Zalariaceae</taxon>
        <taxon>Zalaria</taxon>
    </lineage>
</organism>
<proteinExistence type="predicted"/>
<dbReference type="Proteomes" id="UP001320706">
    <property type="component" value="Unassembled WGS sequence"/>
</dbReference>
<sequence>MDTTGHALVAAHTLYARAGSSSSTESRPAIYKVIGIILAVCSGLFIGVSFVLKKMGLLKANAKYNEEAGEGYGYLKNAWWWTGMTLMIIGEICNFVAYAFVDAILVTPLGALSVVVTTILSAIFLKERLSFVGKVGCFNCIIGSVVIVVNAPAQSSAATIQEMQHYVIAPGFLSYAGVVIVGSAFTAFWAGPRYGKKSMLVYLTICSLVGGLSVVATQGLGAAIVTQISGTPQFNQWFLYVLLVFVIATLLTEIIYLNKALNIFNAALVTPTYYVYFTSATIVTSAILFRGFHGTAQEIATVVMGFLQICAGVVLLQLAKSSKDVPDAAVFKGDLDQVRTMAEQEEPESEPRADTIRGGGALLRALSRSRTKRQAEEVATLHSERMEPIGEDEQVEWDGLRRRKTVLAPGQSPLQRSKTVHPPLGMAYFPGDETSTISEADTDADVHPGFFPRFGRSLRKNSTTLRNGRGSPSPVPLGTVMPNKTSLDREDSHDRDHIYGLPPGLRKETLDSDTSYKGGGGGYPSDHVHFSASVDERDRVSSQGSSLAPPRPPPHGALSGAKRQFSFQNVFHRRRSDDHVALSSGGGGGGGDGLGLGQRPTSSNRTLSFGSRKASAQVPGRGTEEERAGLVKGDSGLPLYGEGVDEEEEWRRSDSPDEEQDLGQRRRMRDDYDEHDHDSDDLYGEPRREF</sequence>
<protein>
    <submittedName>
        <fullName evidence="1">Uncharacterized protein</fullName>
    </submittedName>
</protein>
<gene>
    <name evidence="1" type="ORF">M8818_004465</name>
</gene>
<accession>A0ACC3SD01</accession>
<keyword evidence="2" id="KW-1185">Reference proteome</keyword>